<accession>A0A6A6G3Y4</accession>
<evidence type="ECO:0000256" key="4">
    <source>
        <dbReference type="ARBA" id="ARBA00007372"/>
    </source>
</evidence>
<evidence type="ECO:0000256" key="16">
    <source>
        <dbReference type="PIRSR" id="PIRSR619342-50"/>
    </source>
</evidence>
<evidence type="ECO:0000256" key="12">
    <source>
        <dbReference type="ARBA" id="ARBA00023136"/>
    </source>
</evidence>
<organism evidence="17 18">
    <name type="scientific">Elsinoe ampelina</name>
    <dbReference type="NCBI Taxonomy" id="302913"/>
    <lineage>
        <taxon>Eukaryota</taxon>
        <taxon>Fungi</taxon>
        <taxon>Dikarya</taxon>
        <taxon>Ascomycota</taxon>
        <taxon>Pezizomycotina</taxon>
        <taxon>Dothideomycetes</taxon>
        <taxon>Dothideomycetidae</taxon>
        <taxon>Myriangiales</taxon>
        <taxon>Elsinoaceae</taxon>
        <taxon>Elsinoe</taxon>
    </lineage>
</organism>
<feature type="disulfide bond" evidence="16">
    <location>
        <begin position="14"/>
        <end position="50"/>
    </location>
</feature>
<keyword evidence="11" id="KW-0496">Mitochondrion</keyword>
<keyword evidence="8" id="KW-0679">Respiratory chain</keyword>
<evidence type="ECO:0000256" key="11">
    <source>
        <dbReference type="ARBA" id="ARBA00023128"/>
    </source>
</evidence>
<keyword evidence="10" id="KW-0249">Electron transport</keyword>
<evidence type="ECO:0000313" key="17">
    <source>
        <dbReference type="EMBL" id="KAF2220452.1"/>
    </source>
</evidence>
<dbReference type="GO" id="GO:0032981">
    <property type="term" value="P:mitochondrial respiratory chain complex I assembly"/>
    <property type="evidence" value="ECO:0007669"/>
    <property type="project" value="TreeGrafter"/>
</dbReference>
<evidence type="ECO:0000313" key="18">
    <source>
        <dbReference type="Proteomes" id="UP000799538"/>
    </source>
</evidence>
<proteinExistence type="inferred from homology"/>
<dbReference type="InterPro" id="IPR019342">
    <property type="entry name" value="NADH_UbQ_OxRdtase_FeS-su5"/>
</dbReference>
<gene>
    <name evidence="17" type="ORF">BDZ85DRAFT_266626</name>
</gene>
<evidence type="ECO:0000256" key="1">
    <source>
        <dbReference type="ARBA" id="ARBA00003195"/>
    </source>
</evidence>
<feature type="disulfide bond" evidence="16">
    <location>
        <begin position="24"/>
        <end position="40"/>
    </location>
</feature>
<evidence type="ECO:0000256" key="15">
    <source>
        <dbReference type="ARBA" id="ARBA00032739"/>
    </source>
</evidence>
<dbReference type="AlphaFoldDB" id="A0A6A6G3Y4"/>
<evidence type="ECO:0000256" key="14">
    <source>
        <dbReference type="ARBA" id="ARBA00031222"/>
    </source>
</evidence>
<evidence type="ECO:0000256" key="5">
    <source>
        <dbReference type="ARBA" id="ARBA00011261"/>
    </source>
</evidence>
<comment type="subunit">
    <text evidence="5">Mammalian complex I is composed of 45 different subunits. This is a component of the iron-sulfur (IP) fragment of the enzyme.</text>
</comment>
<evidence type="ECO:0000256" key="7">
    <source>
        <dbReference type="ARBA" id="ARBA00022448"/>
    </source>
</evidence>
<evidence type="ECO:0000256" key="10">
    <source>
        <dbReference type="ARBA" id="ARBA00022982"/>
    </source>
</evidence>
<protein>
    <recommendedName>
        <fullName evidence="6">NADH dehydrogenase [ubiquinone] iron-sulfur protein 5</fullName>
    </recommendedName>
    <alternativeName>
        <fullName evidence="14">Complex I-15 kDa</fullName>
    </alternativeName>
    <alternativeName>
        <fullName evidence="15">NADH-ubiquinone oxidoreductase 15 kDa subunit</fullName>
    </alternativeName>
</protein>
<evidence type="ECO:0000256" key="8">
    <source>
        <dbReference type="ARBA" id="ARBA00022660"/>
    </source>
</evidence>
<dbReference type="GO" id="GO:0005743">
    <property type="term" value="C:mitochondrial inner membrane"/>
    <property type="evidence" value="ECO:0007669"/>
    <property type="project" value="UniProtKB-SubCell"/>
</dbReference>
<dbReference type="OrthoDB" id="9992197at2759"/>
<evidence type="ECO:0000256" key="9">
    <source>
        <dbReference type="ARBA" id="ARBA00022792"/>
    </source>
</evidence>
<dbReference type="PANTHER" id="PTHR15224">
    <property type="entry name" value="NADH DEHYDROGENASE [UBIQUINONE] IRON-SULFUR PROTEIN 5"/>
    <property type="match status" value="1"/>
</dbReference>
<keyword evidence="12" id="KW-0472">Membrane</keyword>
<evidence type="ECO:0000256" key="6">
    <source>
        <dbReference type="ARBA" id="ARBA00013482"/>
    </source>
</evidence>
<dbReference type="CDD" id="cd24141">
    <property type="entry name" value="NDUFS5-like"/>
    <property type="match status" value="1"/>
</dbReference>
<comment type="similarity">
    <text evidence="4">Belongs to the complex I NDUFS5 subunit family.</text>
</comment>
<evidence type="ECO:0000256" key="13">
    <source>
        <dbReference type="ARBA" id="ARBA00023157"/>
    </source>
</evidence>
<keyword evidence="9" id="KW-0999">Mitochondrion inner membrane</keyword>
<dbReference type="GO" id="GO:0005758">
    <property type="term" value="C:mitochondrial intermembrane space"/>
    <property type="evidence" value="ECO:0007669"/>
    <property type="project" value="UniProtKB-SubCell"/>
</dbReference>
<evidence type="ECO:0000256" key="3">
    <source>
        <dbReference type="ARBA" id="ARBA00004637"/>
    </source>
</evidence>
<keyword evidence="13 16" id="KW-1015">Disulfide bond</keyword>
<comment type="subcellular location">
    <subcellularLocation>
        <location evidence="3">Mitochondrion inner membrane</location>
        <topology evidence="3">Peripheral membrane protein</topology>
    </subcellularLocation>
    <subcellularLocation>
        <location evidence="2">Mitochondrion intermembrane space</location>
    </subcellularLocation>
</comment>
<name>A0A6A6G3Y4_9PEZI</name>
<keyword evidence="7" id="KW-0813">Transport</keyword>
<evidence type="ECO:0000256" key="2">
    <source>
        <dbReference type="ARBA" id="ARBA00004569"/>
    </source>
</evidence>
<keyword evidence="18" id="KW-1185">Reference proteome</keyword>
<reference evidence="18" key="1">
    <citation type="journal article" date="2020" name="Stud. Mycol.">
        <title>101 Dothideomycetes genomes: A test case for predicting lifestyles and emergence of pathogens.</title>
        <authorList>
            <person name="Haridas S."/>
            <person name="Albert R."/>
            <person name="Binder M."/>
            <person name="Bloem J."/>
            <person name="LaButti K."/>
            <person name="Salamov A."/>
            <person name="Andreopoulos B."/>
            <person name="Baker S."/>
            <person name="Barry K."/>
            <person name="Bills G."/>
            <person name="Bluhm B."/>
            <person name="Cannon C."/>
            <person name="Castanera R."/>
            <person name="Culley D."/>
            <person name="Daum C."/>
            <person name="Ezra D."/>
            <person name="Gonzalez J."/>
            <person name="Henrissat B."/>
            <person name="Kuo A."/>
            <person name="Liang C."/>
            <person name="Lipzen A."/>
            <person name="Lutzoni F."/>
            <person name="Magnuson J."/>
            <person name="Mondo S."/>
            <person name="Nolan M."/>
            <person name="Ohm R."/>
            <person name="Pangilinan J."/>
            <person name="Park H.-J."/>
            <person name="Ramirez L."/>
            <person name="Alfaro M."/>
            <person name="Sun H."/>
            <person name="Tritt A."/>
            <person name="Yoshinaga Y."/>
            <person name="Zwiers L.-H."/>
            <person name="Turgeon B."/>
            <person name="Goodwin S."/>
            <person name="Spatafora J."/>
            <person name="Crous P."/>
            <person name="Grigoriev I."/>
        </authorList>
    </citation>
    <scope>NUCLEOTIDE SEQUENCE [LARGE SCALE GENOMIC DNA]</scope>
    <source>
        <strain evidence="18">CECT 20119</strain>
    </source>
</reference>
<dbReference type="Proteomes" id="UP000799538">
    <property type="component" value="Unassembled WGS sequence"/>
</dbReference>
<sequence>MSSGYGLSGGPSRCYPFWQELLACYVVNTSAEDDSGKKKCLAPLEDYYECLHHRKEAARTSALQAAYRRAEAASSDRSAAKNAGEIRALGLLQASDEEKHIKKPRLLPSKGRDV</sequence>
<comment type="function">
    <text evidence="1">Accessory subunit of the mitochondrial membrane respiratory chain NADH dehydrogenase (Complex I), that is believed not to be involved in catalysis. Complex I functions in the transfer of electrons from NADH to the respiratory chain. The immediate electron acceptor for the enzyme is believed to be ubiquinone.</text>
</comment>
<dbReference type="PANTHER" id="PTHR15224:SF1">
    <property type="entry name" value="NADH DEHYDROGENASE [UBIQUINONE] IRON-SULFUR PROTEIN 5"/>
    <property type="match status" value="1"/>
</dbReference>
<dbReference type="EMBL" id="ML992512">
    <property type="protein sequence ID" value="KAF2220452.1"/>
    <property type="molecule type" value="Genomic_DNA"/>
</dbReference>